<name>A0ACC1QW26_9HYPO</name>
<keyword evidence="2" id="KW-1185">Reference proteome</keyword>
<dbReference type="Proteomes" id="UP001148737">
    <property type="component" value="Unassembled WGS sequence"/>
</dbReference>
<protein>
    <submittedName>
        <fullName evidence="1">Uncharacterized protein</fullName>
    </submittedName>
</protein>
<gene>
    <name evidence="1" type="ORF">NLG97_g4168</name>
</gene>
<accession>A0ACC1QW26</accession>
<reference evidence="1" key="1">
    <citation type="submission" date="2022-07" db="EMBL/GenBank/DDBJ databases">
        <title>Genome Sequence of Lecanicillium saksenae.</title>
        <authorList>
            <person name="Buettner E."/>
        </authorList>
    </citation>
    <scope>NUCLEOTIDE SEQUENCE</scope>
    <source>
        <strain evidence="1">VT-O1</strain>
    </source>
</reference>
<evidence type="ECO:0000313" key="1">
    <source>
        <dbReference type="EMBL" id="KAJ3494303.1"/>
    </source>
</evidence>
<sequence>MKNLFYIYITFAAAMGAVGAAPMPRAHSIAVDADASDAAASLGHRDAASAMLADEQNNIVSWGKRQVIDADVGNNIVAWGSKLSRGIHTNAARDYITPGVPRPIGDDEYNSIVARKDQQDVDYITSGVPRAIDADNGNNIVAWGG</sequence>
<proteinExistence type="predicted"/>
<dbReference type="EMBL" id="JANAKD010000392">
    <property type="protein sequence ID" value="KAJ3494303.1"/>
    <property type="molecule type" value="Genomic_DNA"/>
</dbReference>
<organism evidence="1 2">
    <name type="scientific">Lecanicillium saksenae</name>
    <dbReference type="NCBI Taxonomy" id="468837"/>
    <lineage>
        <taxon>Eukaryota</taxon>
        <taxon>Fungi</taxon>
        <taxon>Dikarya</taxon>
        <taxon>Ascomycota</taxon>
        <taxon>Pezizomycotina</taxon>
        <taxon>Sordariomycetes</taxon>
        <taxon>Hypocreomycetidae</taxon>
        <taxon>Hypocreales</taxon>
        <taxon>Cordycipitaceae</taxon>
        <taxon>Lecanicillium</taxon>
    </lineage>
</organism>
<evidence type="ECO:0000313" key="2">
    <source>
        <dbReference type="Proteomes" id="UP001148737"/>
    </source>
</evidence>
<comment type="caution">
    <text evidence="1">The sequence shown here is derived from an EMBL/GenBank/DDBJ whole genome shotgun (WGS) entry which is preliminary data.</text>
</comment>